<dbReference type="EMBL" id="ASPP01007872">
    <property type="protein sequence ID" value="ETO26433.1"/>
    <property type="molecule type" value="Genomic_DNA"/>
</dbReference>
<evidence type="ECO:0000259" key="7">
    <source>
        <dbReference type="Pfam" id="PF00324"/>
    </source>
</evidence>
<evidence type="ECO:0000256" key="2">
    <source>
        <dbReference type="ARBA" id="ARBA00022692"/>
    </source>
</evidence>
<feature type="compositionally biased region" description="Basic and acidic residues" evidence="5">
    <location>
        <begin position="116"/>
        <end position="126"/>
    </location>
</feature>
<comment type="caution">
    <text evidence="8">The sequence shown here is derived from an EMBL/GenBank/DDBJ whole genome shotgun (WGS) entry which is preliminary data.</text>
</comment>
<organism evidence="8 9">
    <name type="scientific">Reticulomyxa filosa</name>
    <dbReference type="NCBI Taxonomy" id="46433"/>
    <lineage>
        <taxon>Eukaryota</taxon>
        <taxon>Sar</taxon>
        <taxon>Rhizaria</taxon>
        <taxon>Retaria</taxon>
        <taxon>Foraminifera</taxon>
        <taxon>Monothalamids</taxon>
        <taxon>Reticulomyxidae</taxon>
        <taxon>Reticulomyxa</taxon>
    </lineage>
</organism>
<dbReference type="Gene3D" id="1.20.1740.10">
    <property type="entry name" value="Amino acid/polyamine transporter I"/>
    <property type="match status" value="1"/>
</dbReference>
<evidence type="ECO:0000256" key="1">
    <source>
        <dbReference type="ARBA" id="ARBA00004141"/>
    </source>
</evidence>
<evidence type="ECO:0000313" key="8">
    <source>
        <dbReference type="EMBL" id="ETO26433.1"/>
    </source>
</evidence>
<feature type="region of interest" description="Disordered" evidence="5">
    <location>
        <begin position="59"/>
        <end position="155"/>
    </location>
</feature>
<keyword evidence="4 6" id="KW-0472">Membrane</keyword>
<dbReference type="GO" id="GO:0016020">
    <property type="term" value="C:membrane"/>
    <property type="evidence" value="ECO:0007669"/>
    <property type="project" value="UniProtKB-SubCell"/>
</dbReference>
<comment type="subcellular location">
    <subcellularLocation>
        <location evidence="1">Membrane</location>
        <topology evidence="1">Multi-pass membrane protein</topology>
    </subcellularLocation>
</comment>
<proteinExistence type="predicted"/>
<evidence type="ECO:0000256" key="5">
    <source>
        <dbReference type="SAM" id="MobiDB-lite"/>
    </source>
</evidence>
<name>X6NKK7_RETFI</name>
<sequence length="351" mass="39021">MSILSTDNETLLKHTSDANDFEEKTGACQQGIESKKYGRVCYVDPNELFPQATYYLHPNLKRPDYHKNSKKSGKNTKVLPKDSESNVLLKLDIEENNNEESEEREKIVPVDVLVSSDREKTQDSKKTKQSKKSKGNISHELFEAEDSTDENDLENEEPNDIIFTDDNISGALFLKKKIVCACIQSGCINDHSLFRSNVKKKKMQKQNIEIKTKKFGTWDGVFMSCVLNIFSVLMFIRLGFVVGQAGLLNSFLIILLSTVVTTLTTLSMAAIATNGEQRAGGAYYMISRTLGPAIGSAVGILYCFGMSVAISMHIIGIVETMVDTFGLTTDSLQNGTLSFQLNIAMFSKTEK</sequence>
<dbReference type="PANTHER" id="PTHR11827:SF72">
    <property type="entry name" value="GH08340P"/>
    <property type="match status" value="1"/>
</dbReference>
<keyword evidence="2 6" id="KW-0812">Transmembrane</keyword>
<reference evidence="8 9" key="1">
    <citation type="journal article" date="2013" name="Curr. Biol.">
        <title>The Genome of the Foraminiferan Reticulomyxa filosa.</title>
        <authorList>
            <person name="Glockner G."/>
            <person name="Hulsmann N."/>
            <person name="Schleicher M."/>
            <person name="Noegel A.A."/>
            <person name="Eichinger L."/>
            <person name="Gallinger C."/>
            <person name="Pawlowski J."/>
            <person name="Sierra R."/>
            <person name="Euteneuer U."/>
            <person name="Pillet L."/>
            <person name="Moustafa A."/>
            <person name="Platzer M."/>
            <person name="Groth M."/>
            <person name="Szafranski K."/>
            <person name="Schliwa M."/>
        </authorList>
    </citation>
    <scope>NUCLEOTIDE SEQUENCE [LARGE SCALE GENOMIC DNA]</scope>
</reference>
<feature type="transmembrane region" description="Helical" evidence="6">
    <location>
        <begin position="248"/>
        <end position="272"/>
    </location>
</feature>
<evidence type="ECO:0000256" key="3">
    <source>
        <dbReference type="ARBA" id="ARBA00022989"/>
    </source>
</evidence>
<dbReference type="GO" id="GO:1990573">
    <property type="term" value="P:potassium ion import across plasma membrane"/>
    <property type="evidence" value="ECO:0007669"/>
    <property type="project" value="TreeGrafter"/>
</dbReference>
<dbReference type="InterPro" id="IPR004841">
    <property type="entry name" value="AA-permease/SLC12A_dom"/>
</dbReference>
<protein>
    <submittedName>
        <fullName evidence="8">Sodium-potassium-chloride cotransporter</fullName>
    </submittedName>
</protein>
<feature type="compositionally biased region" description="Acidic residues" evidence="5">
    <location>
        <begin position="143"/>
        <end position="155"/>
    </location>
</feature>
<feature type="transmembrane region" description="Helical" evidence="6">
    <location>
        <begin position="221"/>
        <end position="242"/>
    </location>
</feature>
<keyword evidence="9" id="KW-1185">Reference proteome</keyword>
<gene>
    <name evidence="8" type="ORF">RFI_10704</name>
</gene>
<dbReference type="InterPro" id="IPR004842">
    <property type="entry name" value="SLC12A_fam"/>
</dbReference>
<evidence type="ECO:0000256" key="4">
    <source>
        <dbReference type="ARBA" id="ARBA00023136"/>
    </source>
</evidence>
<dbReference type="Proteomes" id="UP000023152">
    <property type="component" value="Unassembled WGS sequence"/>
</dbReference>
<accession>X6NKK7</accession>
<evidence type="ECO:0000256" key="6">
    <source>
        <dbReference type="SAM" id="Phobius"/>
    </source>
</evidence>
<dbReference type="OrthoDB" id="2020542at2759"/>
<dbReference type="GO" id="GO:0055075">
    <property type="term" value="P:potassium ion homeostasis"/>
    <property type="evidence" value="ECO:0007669"/>
    <property type="project" value="TreeGrafter"/>
</dbReference>
<dbReference type="GO" id="GO:0015379">
    <property type="term" value="F:potassium:chloride symporter activity"/>
    <property type="evidence" value="ECO:0007669"/>
    <property type="project" value="TreeGrafter"/>
</dbReference>
<dbReference type="AlphaFoldDB" id="X6NKK7"/>
<dbReference type="PANTHER" id="PTHR11827">
    <property type="entry name" value="SOLUTE CARRIER FAMILY 12, CATION COTRANSPORTERS"/>
    <property type="match status" value="1"/>
</dbReference>
<dbReference type="GO" id="GO:0055064">
    <property type="term" value="P:chloride ion homeostasis"/>
    <property type="evidence" value="ECO:0007669"/>
    <property type="project" value="TreeGrafter"/>
</dbReference>
<evidence type="ECO:0000313" key="9">
    <source>
        <dbReference type="Proteomes" id="UP000023152"/>
    </source>
</evidence>
<feature type="domain" description="Amino acid permease/ SLC12A" evidence="7">
    <location>
        <begin position="220"/>
        <end position="323"/>
    </location>
</feature>
<dbReference type="GO" id="GO:0006884">
    <property type="term" value="P:cell volume homeostasis"/>
    <property type="evidence" value="ECO:0007669"/>
    <property type="project" value="TreeGrafter"/>
</dbReference>
<keyword evidence="3 6" id="KW-1133">Transmembrane helix</keyword>
<dbReference type="Pfam" id="PF00324">
    <property type="entry name" value="AA_permease"/>
    <property type="match status" value="1"/>
</dbReference>
<feature type="transmembrane region" description="Helical" evidence="6">
    <location>
        <begin position="293"/>
        <end position="318"/>
    </location>
</feature>